<proteinExistence type="predicted"/>
<dbReference type="SUPFAM" id="SSF48371">
    <property type="entry name" value="ARM repeat"/>
    <property type="match status" value="1"/>
</dbReference>
<dbReference type="InterPro" id="IPR016024">
    <property type="entry name" value="ARM-type_fold"/>
</dbReference>
<accession>A0A1Y2HR37</accession>
<evidence type="ECO:0008006" key="3">
    <source>
        <dbReference type="Google" id="ProtNLM"/>
    </source>
</evidence>
<gene>
    <name evidence="1" type="ORF">BCR44DRAFT_37969</name>
</gene>
<name>A0A1Y2HR37_9FUNG</name>
<dbReference type="AlphaFoldDB" id="A0A1Y2HR37"/>
<keyword evidence="2" id="KW-1185">Reference proteome</keyword>
<evidence type="ECO:0000313" key="2">
    <source>
        <dbReference type="Proteomes" id="UP000193411"/>
    </source>
</evidence>
<comment type="caution">
    <text evidence="1">The sequence shown here is derived from an EMBL/GenBank/DDBJ whole genome shotgun (WGS) entry which is preliminary data.</text>
</comment>
<dbReference type="OrthoDB" id="10250600at2759"/>
<sequence>MVHAIDMQTVSRAGANVHTLCDIVNQLHRDLSRPANNDHQDDLDSLDSQAIALTLESLCYHLKGDSQVRARSHVEHALSLDTLFFFLATEDALVTTAACDLIQAWIHPFPPARLLENEDLLIQGLSHPSSNVRVLVLSQLLKLGPGDWTRDLALAAVQSINHASVPVFDAFIHLITNEDTVTAMFANNPPVIDYLASDLLAHRTHAFRAIELIGRLARLSQPEMILPNARTLFSTVFSTRVLHNPMDYAVFCQVATSLLSPTSNNMTGNPANALTLLTDAGILSTILDRTMSHEDPEAGISLLLSVIAVNPAHPLAALILDTAAQFIAQGTIDTSSDHTTVLVLATLRALADLLPTNDPILAHAGLLKSLTDLVALVCQPHALPALLYSGTLQFLCATGPKPHGQALVTSLLHTCTDVPQSWIALALAATTHAQEHVQEAGFATLVAVASTEWAWQALTREDRLAFLMARATGESPEVRRVKYSVVERLAAKVQDATIRRKVIEFVKQGPYFTPRIASVSVSEAV</sequence>
<reference evidence="1 2" key="1">
    <citation type="submission" date="2016-07" db="EMBL/GenBank/DDBJ databases">
        <title>Pervasive Adenine N6-methylation of Active Genes in Fungi.</title>
        <authorList>
            <consortium name="DOE Joint Genome Institute"/>
            <person name="Mondo S.J."/>
            <person name="Dannebaum R.O."/>
            <person name="Kuo R.C."/>
            <person name="Labutti K."/>
            <person name="Haridas S."/>
            <person name="Kuo A."/>
            <person name="Salamov A."/>
            <person name="Ahrendt S.R."/>
            <person name="Lipzen A."/>
            <person name="Sullivan W."/>
            <person name="Andreopoulos W.B."/>
            <person name="Clum A."/>
            <person name="Lindquist E."/>
            <person name="Daum C."/>
            <person name="Ramamoorthy G.K."/>
            <person name="Gryganskyi A."/>
            <person name="Culley D."/>
            <person name="Magnuson J.K."/>
            <person name="James T.Y."/>
            <person name="O'Malley M.A."/>
            <person name="Stajich J.E."/>
            <person name="Spatafora J.W."/>
            <person name="Visel A."/>
            <person name="Grigoriev I.V."/>
        </authorList>
    </citation>
    <scope>NUCLEOTIDE SEQUENCE [LARGE SCALE GENOMIC DNA]</scope>
    <source>
        <strain evidence="1 2">PL171</strain>
    </source>
</reference>
<organism evidence="1 2">
    <name type="scientific">Catenaria anguillulae PL171</name>
    <dbReference type="NCBI Taxonomy" id="765915"/>
    <lineage>
        <taxon>Eukaryota</taxon>
        <taxon>Fungi</taxon>
        <taxon>Fungi incertae sedis</taxon>
        <taxon>Blastocladiomycota</taxon>
        <taxon>Blastocladiomycetes</taxon>
        <taxon>Blastocladiales</taxon>
        <taxon>Catenariaceae</taxon>
        <taxon>Catenaria</taxon>
    </lineage>
</organism>
<protein>
    <recommendedName>
        <fullName evidence="3">26S proteasome non-ATPase regulatory subunit 5</fullName>
    </recommendedName>
</protein>
<dbReference type="EMBL" id="MCFL01000014">
    <property type="protein sequence ID" value="ORZ37068.1"/>
    <property type="molecule type" value="Genomic_DNA"/>
</dbReference>
<dbReference type="Proteomes" id="UP000193411">
    <property type="component" value="Unassembled WGS sequence"/>
</dbReference>
<evidence type="ECO:0000313" key="1">
    <source>
        <dbReference type="EMBL" id="ORZ37068.1"/>
    </source>
</evidence>